<gene>
    <name evidence="2" type="ORF">HMPREF0428_01822</name>
</gene>
<dbReference type="RefSeq" id="WP_003148003.1">
    <property type="nucleotide sequence ID" value="NZ_GL883586.1"/>
</dbReference>
<dbReference type="Pfam" id="PF04233">
    <property type="entry name" value="Phage_Mu_F"/>
    <property type="match status" value="1"/>
</dbReference>
<dbReference type="NCBIfam" id="TIGR01641">
    <property type="entry name" value="phageSPP1_gp7"/>
    <property type="match status" value="1"/>
</dbReference>
<name>A0AA87DQ32_9BACL</name>
<sequence>MNKKNNKYWEHRKAEMMHSQIARADVTFDEISKVYNHSRKHIEKSIKGIFNKFQAEYGLSKKEAEQVIKIMRTKNKKLIPALSLLPSTPKIKQTIEMLSSAAYVSRINRLQKLLDEIDNVQGYIARNELRKTTDLYKEVAKNGYYGSIHQIQTQTGIGFSFNELDEDLVEKLLAVPWENKNYRDRVWDNATELSNTLKNEVTQAVLTGKSEKLVIDEISNRFNVGEFKAKRLVRTETAYINNEMEALSYIEADIDKYRFVAVLDIRTSHICREHDHKVYEVSKRQVGVNFPPLHPFCRSTTIPVLDTETLSELSRRARDPKTGKNIIIPGNMSYNEWYKKYVDKE</sequence>
<dbReference type="Proteomes" id="UP000004773">
    <property type="component" value="Unassembled WGS sequence"/>
</dbReference>
<feature type="domain" description="Phage head morphogenesis" evidence="1">
    <location>
        <begin position="196"/>
        <end position="302"/>
    </location>
</feature>
<comment type="caution">
    <text evidence="2">The sequence shown here is derived from an EMBL/GenBank/DDBJ whole genome shotgun (WGS) entry which is preliminary data.</text>
</comment>
<evidence type="ECO:0000313" key="2">
    <source>
        <dbReference type="EMBL" id="EGF86020.1"/>
    </source>
</evidence>
<accession>A0AA87DQ32</accession>
<evidence type="ECO:0000313" key="3">
    <source>
        <dbReference type="Proteomes" id="UP000004773"/>
    </source>
</evidence>
<proteinExistence type="predicted"/>
<protein>
    <recommendedName>
        <fullName evidence="1">Phage head morphogenesis domain-containing protein</fullName>
    </recommendedName>
</protein>
<reference evidence="2 3" key="1">
    <citation type="submission" date="2011-03" db="EMBL/GenBank/DDBJ databases">
        <title>The Genome Sequence of Gemella haemolysans M341.</title>
        <authorList>
            <consortium name="The Broad Institute Genome Sequencing Platform"/>
            <consortium name="The Broad Institute Genome Sequencing Center for Infectious Disease"/>
            <person name="Earl A."/>
            <person name="Ward D."/>
            <person name="Feldgarden M."/>
            <person name="Gevers D."/>
            <person name="Sibley C.D."/>
            <person name="Field T.R."/>
            <person name="Grinwis M."/>
            <person name="Eshaghurshan C.S."/>
            <person name="Surette M.G."/>
            <person name="Young S.K."/>
            <person name="Zeng Q."/>
            <person name="Gargeya S."/>
            <person name="Fitzgerald M."/>
            <person name="Haas B."/>
            <person name="Abouelleil A."/>
            <person name="Alvarado L."/>
            <person name="Arachchi H.M."/>
            <person name="Berlin A."/>
            <person name="Brown A."/>
            <person name="Chapman S.B."/>
            <person name="Chen Z."/>
            <person name="Dunbar C."/>
            <person name="Freedman E."/>
            <person name="Gearin G."/>
            <person name="Gellesch M."/>
            <person name="Goldberg J."/>
            <person name="Griggs A."/>
            <person name="Gujja S."/>
            <person name="Heilman E.R."/>
            <person name="Heiman D."/>
            <person name="Howarth C."/>
            <person name="Larson L."/>
            <person name="Lui A."/>
            <person name="MacDonald P.J.P."/>
            <person name="Mehta T."/>
            <person name="Montmayeur A."/>
            <person name="Murphy C."/>
            <person name="Neiman D."/>
            <person name="Pearson M."/>
            <person name="Priest M."/>
            <person name="Roberts A."/>
            <person name="Saif S."/>
            <person name="Shea T."/>
            <person name="Shenoy N."/>
            <person name="Sisk P."/>
            <person name="Stolte C."/>
            <person name="Sykes S."/>
            <person name="White J."/>
            <person name="Yandava C."/>
            <person name="Wortman J."/>
            <person name="Nusbaum C."/>
            <person name="Birren B."/>
        </authorList>
    </citation>
    <scope>NUCLEOTIDE SEQUENCE [LARGE SCALE GENOMIC DNA]</scope>
    <source>
        <strain evidence="2 3">M341</strain>
    </source>
</reference>
<dbReference type="EMBL" id="ACRO01000047">
    <property type="protein sequence ID" value="EGF86020.1"/>
    <property type="molecule type" value="Genomic_DNA"/>
</dbReference>
<organism evidence="2 3">
    <name type="scientific">Gemella haemolysans M341</name>
    <dbReference type="NCBI Taxonomy" id="562981"/>
    <lineage>
        <taxon>Bacteria</taxon>
        <taxon>Bacillati</taxon>
        <taxon>Bacillota</taxon>
        <taxon>Bacilli</taxon>
        <taxon>Bacillales</taxon>
        <taxon>Gemellaceae</taxon>
        <taxon>Gemella</taxon>
    </lineage>
</organism>
<dbReference type="AlphaFoldDB" id="A0AA87DQ32"/>
<evidence type="ECO:0000259" key="1">
    <source>
        <dbReference type="Pfam" id="PF04233"/>
    </source>
</evidence>
<dbReference type="InterPro" id="IPR006528">
    <property type="entry name" value="Phage_head_morphogenesis_dom"/>
</dbReference>